<dbReference type="GO" id="GO:0006749">
    <property type="term" value="P:glutathione metabolic process"/>
    <property type="evidence" value="ECO:0007669"/>
    <property type="project" value="TreeGrafter"/>
</dbReference>
<dbReference type="EMBL" id="OV651828">
    <property type="protein sequence ID" value="CAH1104330.1"/>
    <property type="molecule type" value="Genomic_DNA"/>
</dbReference>
<dbReference type="Proteomes" id="UP001153636">
    <property type="component" value="Chromosome 16"/>
</dbReference>
<evidence type="ECO:0000256" key="4">
    <source>
        <dbReference type="ARBA" id="ARBA00023002"/>
    </source>
</evidence>
<dbReference type="FunFam" id="3.40.30.10:FF:000123">
    <property type="entry name" value="Glutathione transferase o1"/>
    <property type="match status" value="1"/>
</dbReference>
<dbReference type="PANTHER" id="PTHR43968">
    <property type="match status" value="1"/>
</dbReference>
<dbReference type="EC" id="1.8.5.1" evidence="2"/>
<keyword evidence="4" id="KW-0560">Oxidoreductase</keyword>
<keyword evidence="12" id="KW-1185">Reference proteome</keyword>
<proteinExistence type="inferred from homology"/>
<evidence type="ECO:0000313" key="11">
    <source>
        <dbReference type="EMBL" id="CAH1104330.1"/>
    </source>
</evidence>
<evidence type="ECO:0000259" key="9">
    <source>
        <dbReference type="PROSITE" id="PS50404"/>
    </source>
</evidence>
<evidence type="ECO:0000256" key="6">
    <source>
        <dbReference type="ARBA" id="ARBA00032681"/>
    </source>
</evidence>
<dbReference type="PROSITE" id="PS50404">
    <property type="entry name" value="GST_NTER"/>
    <property type="match status" value="1"/>
</dbReference>
<dbReference type="Gene3D" id="3.40.30.10">
    <property type="entry name" value="Glutaredoxin"/>
    <property type="match status" value="1"/>
</dbReference>
<sequence>MQNSLNVFITTLINKQTKYYINVINMSTKHLAAGSVEPPRTEGILTIYSMKYCPYAQRPLLVLKAKNIPHEIVNINLTRKPDWYFKIHPEGKVPALIDGSKTIIESLDICDYLDEKYPEPPLYPADPAAKEKDKRVIEKSSRLINIFFKCLYSLDATTPQEWAKLLLIELQEVENELASRGSTFFGGEKPGMIDYMIWPWAERSEIVNIKYGENVLKDTDIPLLRKWKATMLKQPVCKELYINGEQLWNYFEPKLSNQEPNYDDVQAKM</sequence>
<dbReference type="SFLD" id="SFLDS00019">
    <property type="entry name" value="Glutathione_Transferase_(cytos"/>
    <property type="match status" value="1"/>
</dbReference>
<dbReference type="GO" id="GO:0004364">
    <property type="term" value="F:glutathione transferase activity"/>
    <property type="evidence" value="ECO:0007669"/>
    <property type="project" value="InterPro"/>
</dbReference>
<reference evidence="11" key="1">
    <citation type="submission" date="2022-01" db="EMBL/GenBank/DDBJ databases">
        <authorList>
            <person name="King R."/>
        </authorList>
    </citation>
    <scope>NUCLEOTIDE SEQUENCE</scope>
</reference>
<feature type="domain" description="GST C-terminal" evidence="10">
    <location>
        <begin position="126"/>
        <end position="251"/>
    </location>
</feature>
<evidence type="ECO:0000256" key="1">
    <source>
        <dbReference type="ARBA" id="ARBA00011067"/>
    </source>
</evidence>
<protein>
    <recommendedName>
        <fullName evidence="5">Glutathione-dependent dehydroascorbate reductase</fullName>
        <ecNumber evidence="3">1.20.4.2</ecNumber>
        <ecNumber evidence="2">1.8.5.1</ecNumber>
    </recommendedName>
    <alternativeName>
        <fullName evidence="6">Monomethylarsonic acid reductase</fullName>
    </alternativeName>
</protein>
<dbReference type="SUPFAM" id="SSF52833">
    <property type="entry name" value="Thioredoxin-like"/>
    <property type="match status" value="1"/>
</dbReference>
<dbReference type="GO" id="GO:0005737">
    <property type="term" value="C:cytoplasm"/>
    <property type="evidence" value="ECO:0007669"/>
    <property type="project" value="InterPro"/>
</dbReference>
<gene>
    <name evidence="11" type="ORF">PSYICH_LOCUS5051</name>
</gene>
<feature type="domain" description="GST N-terminal" evidence="9">
    <location>
        <begin position="43"/>
        <end position="121"/>
    </location>
</feature>
<dbReference type="Pfam" id="PF13417">
    <property type="entry name" value="GST_N_3"/>
    <property type="match status" value="1"/>
</dbReference>
<name>A0A9P0GC05_9CUCU</name>
<evidence type="ECO:0000313" key="12">
    <source>
        <dbReference type="Proteomes" id="UP001153636"/>
    </source>
</evidence>
<dbReference type="PANTHER" id="PTHR43968:SF6">
    <property type="entry name" value="GLUTATHIONE S-TRANSFERASE OMEGA"/>
    <property type="match status" value="1"/>
</dbReference>
<dbReference type="PROSITE" id="PS50405">
    <property type="entry name" value="GST_CTER"/>
    <property type="match status" value="1"/>
</dbReference>
<dbReference type="InterPro" id="IPR036282">
    <property type="entry name" value="Glutathione-S-Trfase_C_sf"/>
</dbReference>
<dbReference type="GO" id="GO:0045174">
    <property type="term" value="F:glutathione dehydrogenase (ascorbate) activity"/>
    <property type="evidence" value="ECO:0007669"/>
    <property type="project" value="UniProtKB-EC"/>
</dbReference>
<dbReference type="InterPro" id="IPR010987">
    <property type="entry name" value="Glutathione-S-Trfase_C-like"/>
</dbReference>
<evidence type="ECO:0000256" key="3">
    <source>
        <dbReference type="ARBA" id="ARBA00013060"/>
    </source>
</evidence>
<dbReference type="EC" id="1.20.4.2" evidence="3"/>
<dbReference type="SUPFAM" id="SSF47616">
    <property type="entry name" value="GST C-terminal domain-like"/>
    <property type="match status" value="1"/>
</dbReference>
<dbReference type="GO" id="GO:0050610">
    <property type="term" value="F:methylarsonate reductase activity"/>
    <property type="evidence" value="ECO:0007669"/>
    <property type="project" value="UniProtKB-EC"/>
</dbReference>
<comment type="catalytic activity">
    <reaction evidence="7">
        <text>methylarsonate + 2 glutathione + H(+) = methylarsonous acid + glutathione disulfide + H2O</text>
        <dbReference type="Rhea" id="RHEA:15969"/>
        <dbReference type="ChEBI" id="CHEBI:15377"/>
        <dbReference type="ChEBI" id="CHEBI:15378"/>
        <dbReference type="ChEBI" id="CHEBI:17826"/>
        <dbReference type="ChEBI" id="CHEBI:33409"/>
        <dbReference type="ChEBI" id="CHEBI:57925"/>
        <dbReference type="ChEBI" id="CHEBI:58297"/>
        <dbReference type="EC" id="1.20.4.2"/>
    </reaction>
</comment>
<comment type="similarity">
    <text evidence="1">Belongs to the GST superfamily. Omega family.</text>
</comment>
<accession>A0A9P0GC05</accession>
<organism evidence="11 12">
    <name type="scientific">Psylliodes chrysocephalus</name>
    <dbReference type="NCBI Taxonomy" id="3402493"/>
    <lineage>
        <taxon>Eukaryota</taxon>
        <taxon>Metazoa</taxon>
        <taxon>Ecdysozoa</taxon>
        <taxon>Arthropoda</taxon>
        <taxon>Hexapoda</taxon>
        <taxon>Insecta</taxon>
        <taxon>Pterygota</taxon>
        <taxon>Neoptera</taxon>
        <taxon>Endopterygota</taxon>
        <taxon>Coleoptera</taxon>
        <taxon>Polyphaga</taxon>
        <taxon>Cucujiformia</taxon>
        <taxon>Chrysomeloidea</taxon>
        <taxon>Chrysomelidae</taxon>
        <taxon>Galerucinae</taxon>
        <taxon>Alticini</taxon>
        <taxon>Psylliodes</taxon>
    </lineage>
</organism>
<evidence type="ECO:0000256" key="8">
    <source>
        <dbReference type="ARBA" id="ARBA00049544"/>
    </source>
</evidence>
<dbReference type="OrthoDB" id="4951845at2759"/>
<dbReference type="FunFam" id="1.20.1050.10:FF:000009">
    <property type="entry name" value="Glutathione S-transferase omega-1"/>
    <property type="match status" value="1"/>
</dbReference>
<comment type="catalytic activity">
    <reaction evidence="8">
        <text>L-dehydroascorbate + 2 glutathione = glutathione disulfide + L-ascorbate</text>
        <dbReference type="Rhea" id="RHEA:24424"/>
        <dbReference type="ChEBI" id="CHEBI:38290"/>
        <dbReference type="ChEBI" id="CHEBI:57925"/>
        <dbReference type="ChEBI" id="CHEBI:58297"/>
        <dbReference type="ChEBI" id="CHEBI:58539"/>
        <dbReference type="EC" id="1.8.5.1"/>
    </reaction>
</comment>
<dbReference type="InterPro" id="IPR004046">
    <property type="entry name" value="GST_C"/>
</dbReference>
<dbReference type="InterPro" id="IPR050983">
    <property type="entry name" value="GST_Omega/HSP26"/>
</dbReference>
<dbReference type="AlphaFoldDB" id="A0A9P0GC05"/>
<dbReference type="Gene3D" id="1.20.1050.10">
    <property type="match status" value="1"/>
</dbReference>
<evidence type="ECO:0000259" key="10">
    <source>
        <dbReference type="PROSITE" id="PS50405"/>
    </source>
</evidence>
<dbReference type="Pfam" id="PF00043">
    <property type="entry name" value="GST_C"/>
    <property type="match status" value="1"/>
</dbReference>
<dbReference type="InterPro" id="IPR040079">
    <property type="entry name" value="Glutathione_S-Trfase"/>
</dbReference>
<dbReference type="InterPro" id="IPR005442">
    <property type="entry name" value="GST_omega"/>
</dbReference>
<dbReference type="SFLD" id="SFLDG00358">
    <property type="entry name" value="Main_(cytGST)"/>
    <property type="match status" value="1"/>
</dbReference>
<dbReference type="PRINTS" id="PR01625">
    <property type="entry name" value="GSTRNSFRASEO"/>
</dbReference>
<evidence type="ECO:0000256" key="2">
    <source>
        <dbReference type="ARBA" id="ARBA00012436"/>
    </source>
</evidence>
<dbReference type="InterPro" id="IPR004045">
    <property type="entry name" value="Glutathione_S-Trfase_N"/>
</dbReference>
<dbReference type="InterPro" id="IPR036249">
    <property type="entry name" value="Thioredoxin-like_sf"/>
</dbReference>
<evidence type="ECO:0000256" key="5">
    <source>
        <dbReference type="ARBA" id="ARBA00032186"/>
    </source>
</evidence>
<evidence type="ECO:0000256" key="7">
    <source>
        <dbReference type="ARBA" id="ARBA00048353"/>
    </source>
</evidence>